<dbReference type="GO" id="GO:0000981">
    <property type="term" value="F:DNA-binding transcription factor activity, RNA polymerase II-specific"/>
    <property type="evidence" value="ECO:0007669"/>
    <property type="project" value="TreeGrafter"/>
</dbReference>
<dbReference type="EMBL" id="NCSJ02000108">
    <property type="protein sequence ID" value="RFU30132.1"/>
    <property type="molecule type" value="Genomic_DNA"/>
</dbReference>
<dbReference type="OrthoDB" id="2283488at2759"/>
<dbReference type="GO" id="GO:0000435">
    <property type="term" value="P:positive regulation of transcription from RNA polymerase II promoter by galactose"/>
    <property type="evidence" value="ECO:0007669"/>
    <property type="project" value="TreeGrafter"/>
</dbReference>
<keyword evidence="5" id="KW-0472">Membrane</keyword>
<keyword evidence="2" id="KW-0804">Transcription</keyword>
<evidence type="ECO:0000313" key="7">
    <source>
        <dbReference type="EMBL" id="RFU30132.1"/>
    </source>
</evidence>
<keyword evidence="8" id="KW-1185">Reference proteome</keyword>
<keyword evidence="1" id="KW-0805">Transcription regulation</keyword>
<feature type="non-terminal residue" evidence="7">
    <location>
        <position position="1"/>
    </location>
</feature>
<keyword evidence="3" id="KW-0539">Nucleus</keyword>
<dbReference type="GO" id="GO:0005634">
    <property type="term" value="C:nucleus"/>
    <property type="evidence" value="ECO:0007669"/>
    <property type="project" value="TreeGrafter"/>
</dbReference>
<dbReference type="OMA" id="PEGTGYF"/>
<dbReference type="CDD" id="cd12148">
    <property type="entry name" value="fungal_TF_MHR"/>
    <property type="match status" value="1"/>
</dbReference>
<feature type="compositionally biased region" description="Low complexity" evidence="4">
    <location>
        <begin position="85"/>
        <end position="96"/>
    </location>
</feature>
<proteinExistence type="predicted"/>
<dbReference type="GO" id="GO:0006351">
    <property type="term" value="P:DNA-templated transcription"/>
    <property type="evidence" value="ECO:0007669"/>
    <property type="project" value="InterPro"/>
</dbReference>
<dbReference type="GO" id="GO:0008270">
    <property type="term" value="F:zinc ion binding"/>
    <property type="evidence" value="ECO:0007669"/>
    <property type="project" value="InterPro"/>
</dbReference>
<feature type="domain" description="Xylanolytic transcriptional activator regulatory" evidence="6">
    <location>
        <begin position="309"/>
        <end position="383"/>
    </location>
</feature>
<sequence length="655" mass="73542">MLREATLLNSACDECRERKLRYVARFIISSSDAIPKDSNLTAAEDRIRQLEEVFADLLPNIDINSILNSSSYDDHPHASDRNDGSASTAKAEAAASPENVYSGNISSPGAEETLPQEADGFDWVEETTMSEMTDGMAALSIKPEGTGYLGATSSVAPLRALLTGNLGINSSQNQPSNRIATVNTNPIPIQFLSHTVQLPGLSQQVFVDAYFLYYHKTYPFLHEATFRAQLADKSLRPKGTTWPILLNTVLALGAWSIGDENSTMDDVFYYKVKCLSQDTSVFEVGNLALVQALLLLSNYTQKRNKPNTGWNYLGLAIRMAMSLGLHKEFPDWKIGLLQREMRRRVWWGAYIFDSGASITFGRPVLLPESRIVEANQVLNIHEESLTPTTTSLPQEIAAPTIYCSLRAQSDFHLATNPLYHRLISNPPPSSQELLSLQRTIDTWQESIPNYFQLNNPEIHQQDTTLVLARYRLSWRAWNLRIILFRPIVLRWAARNWNAYHQHSDAGGDDSPEDEQCRLLCLQSARETIASISEYMTGRVPSRLGNWYILYFLFQAGLIPIIFLITMPTSPAAFSWLNDLRVTKDLISYVATGNHLASRCLEVIDRLCAPLLNAPEPEAMLQDPELFTNMQSMFVGDQGENMEFLDWGSFGLQWGV</sequence>
<reference evidence="7 8" key="1">
    <citation type="submission" date="2018-05" db="EMBL/GenBank/DDBJ databases">
        <title>Draft genome sequence of Scytalidium lignicola DSM 105466, a ubiquitous saprotrophic fungus.</title>
        <authorList>
            <person name="Buettner E."/>
            <person name="Gebauer A.M."/>
            <person name="Hofrichter M."/>
            <person name="Liers C."/>
            <person name="Kellner H."/>
        </authorList>
    </citation>
    <scope>NUCLEOTIDE SEQUENCE [LARGE SCALE GENOMIC DNA]</scope>
    <source>
        <strain evidence="7 8">DSM 105466</strain>
    </source>
</reference>
<dbReference type="PANTHER" id="PTHR47424">
    <property type="entry name" value="REGULATORY PROTEIN GAL4"/>
    <property type="match status" value="1"/>
</dbReference>
<feature type="compositionally biased region" description="Basic and acidic residues" evidence="4">
    <location>
        <begin position="72"/>
        <end position="83"/>
    </location>
</feature>
<evidence type="ECO:0000256" key="1">
    <source>
        <dbReference type="ARBA" id="ARBA00023015"/>
    </source>
</evidence>
<dbReference type="Pfam" id="PF04082">
    <property type="entry name" value="Fungal_trans"/>
    <property type="match status" value="1"/>
</dbReference>
<dbReference type="AlphaFoldDB" id="A0A3E2HAG1"/>
<evidence type="ECO:0000256" key="4">
    <source>
        <dbReference type="SAM" id="MobiDB-lite"/>
    </source>
</evidence>
<keyword evidence="5" id="KW-0812">Transmembrane</keyword>
<feature type="region of interest" description="Disordered" evidence="4">
    <location>
        <begin position="72"/>
        <end position="118"/>
    </location>
</feature>
<gene>
    <name evidence="7" type="ORF">B7463_g6190</name>
</gene>
<feature type="non-terminal residue" evidence="7">
    <location>
        <position position="655"/>
    </location>
</feature>
<protein>
    <recommendedName>
        <fullName evidence="6">Xylanolytic transcriptional activator regulatory domain-containing protein</fullName>
    </recommendedName>
</protein>
<evidence type="ECO:0000256" key="3">
    <source>
        <dbReference type="ARBA" id="ARBA00023242"/>
    </source>
</evidence>
<keyword evidence="5" id="KW-1133">Transmembrane helix</keyword>
<evidence type="ECO:0000256" key="2">
    <source>
        <dbReference type="ARBA" id="ARBA00023163"/>
    </source>
</evidence>
<dbReference type="InterPro" id="IPR051127">
    <property type="entry name" value="Fungal_SecMet_Regulators"/>
</dbReference>
<organism evidence="7 8">
    <name type="scientific">Scytalidium lignicola</name>
    <name type="common">Hyphomycete</name>
    <dbReference type="NCBI Taxonomy" id="5539"/>
    <lineage>
        <taxon>Eukaryota</taxon>
        <taxon>Fungi</taxon>
        <taxon>Dikarya</taxon>
        <taxon>Ascomycota</taxon>
        <taxon>Pezizomycotina</taxon>
        <taxon>Leotiomycetes</taxon>
        <taxon>Leotiomycetes incertae sedis</taxon>
        <taxon>Scytalidium</taxon>
    </lineage>
</organism>
<dbReference type="SMART" id="SM00906">
    <property type="entry name" value="Fungal_trans"/>
    <property type="match status" value="1"/>
</dbReference>
<evidence type="ECO:0000256" key="5">
    <source>
        <dbReference type="SAM" id="Phobius"/>
    </source>
</evidence>
<dbReference type="GO" id="GO:0000978">
    <property type="term" value="F:RNA polymerase II cis-regulatory region sequence-specific DNA binding"/>
    <property type="evidence" value="ECO:0007669"/>
    <property type="project" value="TreeGrafter"/>
</dbReference>
<name>A0A3E2HAG1_SCYLI</name>
<comment type="caution">
    <text evidence="7">The sequence shown here is derived from an EMBL/GenBank/DDBJ whole genome shotgun (WGS) entry which is preliminary data.</text>
</comment>
<evidence type="ECO:0000313" key="8">
    <source>
        <dbReference type="Proteomes" id="UP000258309"/>
    </source>
</evidence>
<evidence type="ECO:0000259" key="6">
    <source>
        <dbReference type="SMART" id="SM00906"/>
    </source>
</evidence>
<dbReference type="InterPro" id="IPR007219">
    <property type="entry name" value="XnlR_reg_dom"/>
</dbReference>
<dbReference type="PANTHER" id="PTHR47424:SF2">
    <property type="entry name" value="TRANSCRIPTION FACTOR DOMAIN-CONTAINING PROTEIN-RELATED"/>
    <property type="match status" value="1"/>
</dbReference>
<feature type="transmembrane region" description="Helical" evidence="5">
    <location>
        <begin position="546"/>
        <end position="566"/>
    </location>
</feature>
<dbReference type="Proteomes" id="UP000258309">
    <property type="component" value="Unassembled WGS sequence"/>
</dbReference>
<dbReference type="Gene3D" id="1.20.5.170">
    <property type="match status" value="1"/>
</dbReference>
<accession>A0A3E2HAG1</accession>